<reference evidence="2" key="1">
    <citation type="journal article" date="2023" name="G3 (Bethesda)">
        <title>Genome assembly and association tests identify interacting loci associated with vigor, precocity, and sex in interspecific pistachio rootstocks.</title>
        <authorList>
            <person name="Palmer W."/>
            <person name="Jacygrad E."/>
            <person name="Sagayaradj S."/>
            <person name="Cavanaugh K."/>
            <person name="Han R."/>
            <person name="Bertier L."/>
            <person name="Beede B."/>
            <person name="Kafkas S."/>
            <person name="Golino D."/>
            <person name="Preece J."/>
            <person name="Michelmore R."/>
        </authorList>
    </citation>
    <scope>NUCLEOTIDE SEQUENCE [LARGE SCALE GENOMIC DNA]</scope>
</reference>
<evidence type="ECO:0000313" key="2">
    <source>
        <dbReference type="Proteomes" id="UP001164250"/>
    </source>
</evidence>
<accession>A0ACC1AYN6</accession>
<gene>
    <name evidence="1" type="ORF">Patl1_14573</name>
</gene>
<dbReference type="EMBL" id="CM047904">
    <property type="protein sequence ID" value="KAJ0091703.1"/>
    <property type="molecule type" value="Genomic_DNA"/>
</dbReference>
<dbReference type="Proteomes" id="UP001164250">
    <property type="component" value="Chromosome 8"/>
</dbReference>
<protein>
    <submittedName>
        <fullName evidence="1">Uncharacterized protein</fullName>
    </submittedName>
</protein>
<keyword evidence="2" id="KW-1185">Reference proteome</keyword>
<proteinExistence type="predicted"/>
<sequence>MKKMKGVVGGASMEKSRGPSFSVYEDPRARFRHQSLMQDYEELLKETEAMKKKLQMMKQKKLTLSSEVEFLKRRHKFLIENQSPNSAAQRNAVQASNSKIQGKKMAKERNYSRKESALPRPALGFDLNQKGKIYHEKEATLRNLVPVFDLNQKLKTYYRKELPLQSPKQVLDLNKKERFYNRKEAAMNSTPVFDLNQISQEEEELQFSGEQWRIEELRKGSARGGSDEQLNDMKLSACRNVGTGANRTGKRKISWQDQVALRV</sequence>
<evidence type="ECO:0000313" key="1">
    <source>
        <dbReference type="EMBL" id="KAJ0091703.1"/>
    </source>
</evidence>
<organism evidence="1 2">
    <name type="scientific">Pistacia atlantica</name>
    <dbReference type="NCBI Taxonomy" id="434234"/>
    <lineage>
        <taxon>Eukaryota</taxon>
        <taxon>Viridiplantae</taxon>
        <taxon>Streptophyta</taxon>
        <taxon>Embryophyta</taxon>
        <taxon>Tracheophyta</taxon>
        <taxon>Spermatophyta</taxon>
        <taxon>Magnoliopsida</taxon>
        <taxon>eudicotyledons</taxon>
        <taxon>Gunneridae</taxon>
        <taxon>Pentapetalae</taxon>
        <taxon>rosids</taxon>
        <taxon>malvids</taxon>
        <taxon>Sapindales</taxon>
        <taxon>Anacardiaceae</taxon>
        <taxon>Pistacia</taxon>
    </lineage>
</organism>
<name>A0ACC1AYN6_9ROSI</name>
<comment type="caution">
    <text evidence="1">The sequence shown here is derived from an EMBL/GenBank/DDBJ whole genome shotgun (WGS) entry which is preliminary data.</text>
</comment>